<sequence>MRILSELKVDVFVRVVGGCGAGAESAPGPELKTNTPLVRLPPAAIVVCVSL</sequence>
<name>A0ABN2NR69_9ACTN</name>
<comment type="caution">
    <text evidence="1">The sequence shown here is derived from an EMBL/GenBank/DDBJ whole genome shotgun (WGS) entry which is preliminary data.</text>
</comment>
<keyword evidence="2" id="KW-1185">Reference proteome</keyword>
<organism evidence="1 2">
    <name type="scientific">Streptomyces sodiiphilus</name>
    <dbReference type="NCBI Taxonomy" id="226217"/>
    <lineage>
        <taxon>Bacteria</taxon>
        <taxon>Bacillati</taxon>
        <taxon>Actinomycetota</taxon>
        <taxon>Actinomycetes</taxon>
        <taxon>Kitasatosporales</taxon>
        <taxon>Streptomycetaceae</taxon>
        <taxon>Streptomyces</taxon>
    </lineage>
</organism>
<gene>
    <name evidence="1" type="ORF">GCM10009716_03960</name>
</gene>
<dbReference type="Proteomes" id="UP001501303">
    <property type="component" value="Unassembled WGS sequence"/>
</dbReference>
<dbReference type="EMBL" id="BAAAMJ010000003">
    <property type="protein sequence ID" value="GAA1897108.1"/>
    <property type="molecule type" value="Genomic_DNA"/>
</dbReference>
<protein>
    <submittedName>
        <fullName evidence="1">Uncharacterized protein</fullName>
    </submittedName>
</protein>
<reference evidence="1 2" key="1">
    <citation type="journal article" date="2019" name="Int. J. Syst. Evol. Microbiol.">
        <title>The Global Catalogue of Microorganisms (GCM) 10K type strain sequencing project: providing services to taxonomists for standard genome sequencing and annotation.</title>
        <authorList>
            <consortium name="The Broad Institute Genomics Platform"/>
            <consortium name="The Broad Institute Genome Sequencing Center for Infectious Disease"/>
            <person name="Wu L."/>
            <person name="Ma J."/>
        </authorList>
    </citation>
    <scope>NUCLEOTIDE SEQUENCE [LARGE SCALE GENOMIC DNA]</scope>
    <source>
        <strain evidence="1 2">JCM 13581</strain>
    </source>
</reference>
<evidence type="ECO:0000313" key="1">
    <source>
        <dbReference type="EMBL" id="GAA1897108.1"/>
    </source>
</evidence>
<accession>A0ABN2NR69</accession>
<evidence type="ECO:0000313" key="2">
    <source>
        <dbReference type="Proteomes" id="UP001501303"/>
    </source>
</evidence>
<proteinExistence type="predicted"/>